<proteinExistence type="predicted"/>
<sequence>MSNCSATPGCWVVGQNVTYIINFSTSFLFCKSKLFYNFLFCPNADFGVMRTHASSFSKDKGILSDAFIFGDFNKLK</sequence>
<gene>
    <name evidence="1" type="ORF">SAMN05421730_1001406</name>
</gene>
<dbReference type="Proteomes" id="UP000199315">
    <property type="component" value="Unassembled WGS sequence"/>
</dbReference>
<dbReference type="EMBL" id="FMKA01000001">
    <property type="protein sequence ID" value="SCP95225.1"/>
    <property type="molecule type" value="Genomic_DNA"/>
</dbReference>
<accession>A0A1D3TPA0</accession>
<keyword evidence="2" id="KW-1185">Reference proteome</keyword>
<evidence type="ECO:0000313" key="2">
    <source>
        <dbReference type="Proteomes" id="UP000199315"/>
    </source>
</evidence>
<reference evidence="1 2" key="1">
    <citation type="submission" date="2016-09" db="EMBL/GenBank/DDBJ databases">
        <authorList>
            <person name="Capua I."/>
            <person name="De Benedictis P."/>
            <person name="Joannis T."/>
            <person name="Lombin L.H."/>
            <person name="Cattoli G."/>
        </authorList>
    </citation>
    <scope>NUCLEOTIDE SEQUENCE [LARGE SCALE GENOMIC DNA]</scope>
    <source>
        <strain evidence="1 2">GluBS11</strain>
    </source>
</reference>
<organism evidence="1 2">
    <name type="scientific">Anaerobium acetethylicum</name>
    <dbReference type="NCBI Taxonomy" id="1619234"/>
    <lineage>
        <taxon>Bacteria</taxon>
        <taxon>Bacillati</taxon>
        <taxon>Bacillota</taxon>
        <taxon>Clostridia</taxon>
        <taxon>Lachnospirales</taxon>
        <taxon>Lachnospiraceae</taxon>
        <taxon>Anaerobium</taxon>
    </lineage>
</organism>
<evidence type="ECO:0000313" key="1">
    <source>
        <dbReference type="EMBL" id="SCP95225.1"/>
    </source>
</evidence>
<protein>
    <submittedName>
        <fullName evidence="1">Uncharacterized protein</fullName>
    </submittedName>
</protein>
<name>A0A1D3TPA0_9FIRM</name>
<dbReference type="AlphaFoldDB" id="A0A1D3TPA0"/>